<evidence type="ECO:0000313" key="3">
    <source>
        <dbReference type="EMBL" id="KHO01928.1"/>
    </source>
</evidence>
<accession>A0A0B2X837</accession>
<evidence type="ECO:0000256" key="1">
    <source>
        <dbReference type="SAM" id="MobiDB-lite"/>
    </source>
</evidence>
<dbReference type="RefSeq" id="XP_040682993.1">
    <property type="nucleotide sequence ID" value="XM_040819728.1"/>
</dbReference>
<dbReference type="STRING" id="1081103.A0A0B2X837"/>
<dbReference type="SMART" id="SM00327">
    <property type="entry name" value="VWA"/>
    <property type="match status" value="1"/>
</dbReference>
<name>A0A0B2X837_METAS</name>
<feature type="compositionally biased region" description="Low complexity" evidence="1">
    <location>
        <begin position="23"/>
        <end position="36"/>
    </location>
</feature>
<dbReference type="SUPFAM" id="SSF53300">
    <property type="entry name" value="vWA-like"/>
    <property type="match status" value="1"/>
</dbReference>
<gene>
    <name evidence="3" type="ORF">MAM_00929</name>
</gene>
<reference evidence="3 4" key="1">
    <citation type="journal article" date="2014" name="Proc. Natl. Acad. Sci. U.S.A.">
        <title>Trajectory and genomic determinants of fungal-pathogen speciation and host adaptation.</title>
        <authorList>
            <person name="Hu X."/>
            <person name="Xiao G."/>
            <person name="Zheng P."/>
            <person name="Shang Y."/>
            <person name="Su Y."/>
            <person name="Zhang X."/>
            <person name="Liu X."/>
            <person name="Zhan S."/>
            <person name="St Leger R.J."/>
            <person name="Wang C."/>
        </authorList>
    </citation>
    <scope>NUCLEOTIDE SEQUENCE [LARGE SCALE GENOMIC DNA]</scope>
    <source>
        <strain evidence="3 4">ARSEF 1941</strain>
    </source>
</reference>
<feature type="region of interest" description="Disordered" evidence="1">
    <location>
        <begin position="1"/>
        <end position="79"/>
    </location>
</feature>
<proteinExistence type="predicted"/>
<dbReference type="EMBL" id="AZHE01000001">
    <property type="protein sequence ID" value="KHO01928.1"/>
    <property type="molecule type" value="Genomic_DNA"/>
</dbReference>
<dbReference type="AlphaFoldDB" id="A0A0B2X837"/>
<dbReference type="InterPro" id="IPR036465">
    <property type="entry name" value="vWFA_dom_sf"/>
</dbReference>
<dbReference type="PANTHER" id="PTHR34706">
    <property type="entry name" value="SLR1338 PROTEIN"/>
    <property type="match status" value="1"/>
</dbReference>
<protein>
    <submittedName>
        <fullName evidence="3">von Willebrand factor</fullName>
    </submittedName>
</protein>
<dbReference type="PANTHER" id="PTHR34706:SF1">
    <property type="entry name" value="VWFA DOMAIN-CONTAINING PROTEIN"/>
    <property type="match status" value="1"/>
</dbReference>
<dbReference type="Proteomes" id="UP000030816">
    <property type="component" value="Unassembled WGS sequence"/>
</dbReference>
<evidence type="ECO:0000313" key="4">
    <source>
        <dbReference type="Proteomes" id="UP000030816"/>
    </source>
</evidence>
<feature type="domain" description="VWFA" evidence="2">
    <location>
        <begin position="103"/>
        <end position="270"/>
    </location>
</feature>
<dbReference type="Pfam" id="PF00092">
    <property type="entry name" value="VWA"/>
    <property type="match status" value="1"/>
</dbReference>
<dbReference type="InterPro" id="IPR002035">
    <property type="entry name" value="VWF_A"/>
</dbReference>
<dbReference type="GeneID" id="63735384"/>
<dbReference type="OrthoDB" id="2142040at2759"/>
<dbReference type="HOGENOM" id="CLU_040578_0_1_1"/>
<organism evidence="3 4">
    <name type="scientific">Metarhizium album (strain ARSEF 1941)</name>
    <dbReference type="NCBI Taxonomy" id="1081103"/>
    <lineage>
        <taxon>Eukaryota</taxon>
        <taxon>Fungi</taxon>
        <taxon>Dikarya</taxon>
        <taxon>Ascomycota</taxon>
        <taxon>Pezizomycotina</taxon>
        <taxon>Sordariomycetes</taxon>
        <taxon>Hypocreomycetidae</taxon>
        <taxon>Hypocreales</taxon>
        <taxon>Clavicipitaceae</taxon>
        <taxon>Metarhizium</taxon>
    </lineage>
</organism>
<comment type="caution">
    <text evidence="3">The sequence shown here is derived from an EMBL/GenBank/DDBJ whole genome shotgun (WGS) entry which is preliminary data.</text>
</comment>
<evidence type="ECO:0000259" key="2">
    <source>
        <dbReference type="PROSITE" id="PS50234"/>
    </source>
</evidence>
<feature type="compositionally biased region" description="Pro residues" evidence="1">
    <location>
        <begin position="61"/>
        <end position="75"/>
    </location>
</feature>
<sequence>MPGFSAMTNKLLRSVSRHDRSSSKSQSSRGLSSGSGAASYVDSTGYSDAPPKYTHTYHQPAPAPAFPSPPGPPAASAPTGLLTAAAHQGVSDDDMFANLANFDTILLIDDSASMSGSRWREAELALKSIAEIIARYDEDGIDIYFLNHKSENSPPDNSKARNGYYNVKSKYDVESIFNRARPYGATYTGKRLEQILIPYMKQLSKAKDMDDVKPINLIVITDGEPSDNPAQAIVQTAHELDKLYAPSYQVGIQFFQIGSDVSATRALEVLDDDLSKRGVRDIVDTTPCQWEDSGRQHAAKLTGAAILKVVLGAVDKRIDNTRLGNNKQ</sequence>
<dbReference type="Gene3D" id="3.40.50.410">
    <property type="entry name" value="von Willebrand factor, type A domain"/>
    <property type="match status" value="1"/>
</dbReference>
<keyword evidence="4" id="KW-1185">Reference proteome</keyword>
<dbReference type="PROSITE" id="PS50234">
    <property type="entry name" value="VWFA"/>
    <property type="match status" value="1"/>
</dbReference>